<protein>
    <recommendedName>
        <fullName evidence="4">Spiroplasmavirus-related protein</fullName>
    </recommendedName>
</protein>
<evidence type="ECO:0008006" key="4">
    <source>
        <dbReference type="Google" id="ProtNLM"/>
    </source>
</evidence>
<name>A0ABX5U983_SPIME</name>
<sequence length="50" mass="5963">MGFDKVETIKSLGDFIYLLKEEITEYKKHIEDYNELVNKLKTINAELEKQ</sequence>
<accession>A0ABX5U983</accession>
<organism evidence="2 3">
    <name type="scientific">Spiroplasma melliferum</name>
    <dbReference type="NCBI Taxonomy" id="2134"/>
    <lineage>
        <taxon>Bacteria</taxon>
        <taxon>Bacillati</taxon>
        <taxon>Mycoplasmatota</taxon>
        <taxon>Mollicutes</taxon>
        <taxon>Entomoplasmatales</taxon>
        <taxon>Spiroplasmataceae</taxon>
        <taxon>Spiroplasma</taxon>
    </lineage>
</organism>
<keyword evidence="1" id="KW-0175">Coiled coil</keyword>
<evidence type="ECO:0000313" key="2">
    <source>
        <dbReference type="EMBL" id="QCO23869.1"/>
    </source>
</evidence>
<evidence type="ECO:0000256" key="1">
    <source>
        <dbReference type="SAM" id="Coils"/>
    </source>
</evidence>
<reference evidence="2 3" key="1">
    <citation type="submission" date="2018-05" db="EMBL/GenBank/DDBJ databases">
        <title>Compelete Genome Sequence of Spiroplasma melliferum.</title>
        <authorList>
            <person name="Davis R.E."/>
            <person name="Shao J.Y."/>
            <person name="Zhao Y."/>
            <person name="Gasparich G.E."/>
        </authorList>
    </citation>
    <scope>NUCLEOTIDE SEQUENCE [LARGE SCALE GENOMIC DNA]</scope>
    <source>
        <strain evidence="2 3">AS576</strain>
    </source>
</reference>
<dbReference type="Proteomes" id="UP000298715">
    <property type="component" value="Chromosome"/>
</dbReference>
<dbReference type="RefSeq" id="WP_004028122.1">
    <property type="nucleotide sequence ID" value="NZ_PHSJ01000025.1"/>
</dbReference>
<proteinExistence type="predicted"/>
<keyword evidence="3" id="KW-1185">Reference proteome</keyword>
<evidence type="ECO:0000313" key="3">
    <source>
        <dbReference type="Proteomes" id="UP000298715"/>
    </source>
</evidence>
<dbReference type="EMBL" id="CP029202">
    <property type="protein sequence ID" value="QCO23869.1"/>
    <property type="molecule type" value="Genomic_DNA"/>
</dbReference>
<gene>
    <name evidence="2" type="ORF">SRED_002349</name>
</gene>
<feature type="coiled-coil region" evidence="1">
    <location>
        <begin position="19"/>
        <end position="50"/>
    </location>
</feature>